<evidence type="ECO:0000313" key="2">
    <source>
        <dbReference type="WBParaSite" id="JU765_v2.g18708.t1"/>
    </source>
</evidence>
<name>A0AC34QRW3_9BILA</name>
<dbReference type="Proteomes" id="UP000887576">
    <property type="component" value="Unplaced"/>
</dbReference>
<evidence type="ECO:0000313" key="1">
    <source>
        <dbReference type="Proteomes" id="UP000887576"/>
    </source>
</evidence>
<sequence length="433" mass="47953">MLSNEEMETELTELRTNADNLSHCLHALLERIEQLEGLTGQELSSMKKPAKNGVSEPTSDVQVVKSETVAVDPLTGLKKKTVVTERILTTKTFHAVAKLPSSTGSPEPLESEHLNATLVNGHLPLLGRAYEARLVDVRADQLKQLEVEQICGEMVVTKVHPDIAGTINPGDTLLEINGKPVKTRKDLFAQVGTVQAKVVIADVYNAPTEFVKALANYDSEKDETRPTNLPIHLGQEKRLDSSKKSQRLVKMRVSAIVFADDQSVHDVSLRPKDPRAARSSWSRQKDAEKHASGTASQPVLNSCAYHVQGAQKRGTGRAGIPLRNERVDPEADPRKPDDRMGRIGADLVRHIRRKRAKSDEDRPSLCPRLLRQSPGLPVQPGIHAVRGRHRSSQLRRTSANGKSARRQPQNRRRTQKNGRIPPTAAEIRVRKVL</sequence>
<reference evidence="2" key="1">
    <citation type="submission" date="2022-11" db="UniProtKB">
        <authorList>
            <consortium name="WormBaseParasite"/>
        </authorList>
    </citation>
    <scope>IDENTIFICATION</scope>
</reference>
<organism evidence="1 2">
    <name type="scientific">Panagrolaimus sp. JU765</name>
    <dbReference type="NCBI Taxonomy" id="591449"/>
    <lineage>
        <taxon>Eukaryota</taxon>
        <taxon>Metazoa</taxon>
        <taxon>Ecdysozoa</taxon>
        <taxon>Nematoda</taxon>
        <taxon>Chromadorea</taxon>
        <taxon>Rhabditida</taxon>
        <taxon>Tylenchina</taxon>
        <taxon>Panagrolaimomorpha</taxon>
        <taxon>Panagrolaimoidea</taxon>
        <taxon>Panagrolaimidae</taxon>
        <taxon>Panagrolaimus</taxon>
    </lineage>
</organism>
<accession>A0AC34QRW3</accession>
<dbReference type="WBParaSite" id="JU765_v2.g18708.t1">
    <property type="protein sequence ID" value="JU765_v2.g18708.t1"/>
    <property type="gene ID" value="JU765_v2.g18708"/>
</dbReference>
<protein>
    <submittedName>
        <fullName evidence="2">PDZ domain-containing protein</fullName>
    </submittedName>
</protein>
<proteinExistence type="predicted"/>